<gene>
    <name evidence="2" type="ORF">EDD61_11082</name>
</gene>
<dbReference type="RefSeq" id="WP_008687156.1">
    <property type="nucleotide sequence ID" value="NZ_AP024510.1"/>
</dbReference>
<feature type="domain" description="AB hydrolase-1" evidence="1">
    <location>
        <begin position="20"/>
        <end position="220"/>
    </location>
</feature>
<dbReference type="InterPro" id="IPR029058">
    <property type="entry name" value="AB_hydrolase_fold"/>
</dbReference>
<dbReference type="EMBL" id="SMBP01000010">
    <property type="protein sequence ID" value="TCU59268.1"/>
    <property type="molecule type" value="Genomic_DNA"/>
</dbReference>
<dbReference type="PANTHER" id="PTHR43798">
    <property type="entry name" value="MONOACYLGLYCEROL LIPASE"/>
    <property type="match status" value="1"/>
</dbReference>
<proteinExistence type="predicted"/>
<dbReference type="SUPFAM" id="SSF53474">
    <property type="entry name" value="alpha/beta-Hydrolases"/>
    <property type="match status" value="1"/>
</dbReference>
<organism evidence="2 3">
    <name type="scientific">Longicatena caecimuris</name>
    <dbReference type="NCBI Taxonomy" id="1796635"/>
    <lineage>
        <taxon>Bacteria</taxon>
        <taxon>Bacillati</taxon>
        <taxon>Bacillota</taxon>
        <taxon>Erysipelotrichia</taxon>
        <taxon>Erysipelotrichales</taxon>
        <taxon>Erysipelotrichaceae</taxon>
        <taxon>Longicatena</taxon>
    </lineage>
</organism>
<dbReference type="InterPro" id="IPR000073">
    <property type="entry name" value="AB_hydrolase_1"/>
</dbReference>
<dbReference type="GO" id="GO:0016020">
    <property type="term" value="C:membrane"/>
    <property type="evidence" value="ECO:0007669"/>
    <property type="project" value="TreeGrafter"/>
</dbReference>
<comment type="caution">
    <text evidence="2">The sequence shown here is derived from an EMBL/GenBank/DDBJ whole genome shotgun (WGS) entry which is preliminary data.</text>
</comment>
<dbReference type="PANTHER" id="PTHR43798:SF33">
    <property type="entry name" value="HYDROLASE, PUTATIVE (AFU_ORTHOLOGUE AFUA_2G14860)-RELATED"/>
    <property type="match status" value="1"/>
</dbReference>
<reference evidence="2 3" key="1">
    <citation type="submission" date="2019-03" db="EMBL/GenBank/DDBJ databases">
        <title>Genomic Encyclopedia of Type Strains, Phase IV (KMG-IV): sequencing the most valuable type-strain genomes for metagenomic binning, comparative biology and taxonomic classification.</title>
        <authorList>
            <person name="Goeker M."/>
        </authorList>
    </citation>
    <scope>NUCLEOTIDE SEQUENCE [LARGE SCALE GENOMIC DNA]</scope>
    <source>
        <strain evidence="2 3">DSM 29481</strain>
    </source>
</reference>
<dbReference type="Gene3D" id="3.40.50.1820">
    <property type="entry name" value="alpha/beta hydrolase"/>
    <property type="match status" value="1"/>
</dbReference>
<keyword evidence="3" id="KW-1185">Reference proteome</keyword>
<evidence type="ECO:0000313" key="3">
    <source>
        <dbReference type="Proteomes" id="UP000295773"/>
    </source>
</evidence>
<sequence>MCRIHNCKLNVTVKGEGQGILLLHGWGQNAYMMKFLQDHLCEHYKVVNLDLPGFGESEEPDHAWDLKEYASAMHELCDYYEINQPIIIAHSFGARIAFHYALQYPLQAMILTGAAGIRKKHGISYYIRVYSYKFMKKWHRQIQMGSVDYQQASDIMRSVLVKSVNDDITPELAKIKVETLLVWGEQDEQTPLWMGKMMETLMPHATLVTLAKDDHFAYFHQSLRFKAIVDAFLEGIS</sequence>
<dbReference type="Pfam" id="PF12697">
    <property type="entry name" value="Abhydrolase_6"/>
    <property type="match status" value="1"/>
</dbReference>
<accession>A0A4R3TBN5</accession>
<dbReference type="AlphaFoldDB" id="A0A4R3TBN5"/>
<evidence type="ECO:0000313" key="2">
    <source>
        <dbReference type="EMBL" id="TCU59268.1"/>
    </source>
</evidence>
<dbReference type="Proteomes" id="UP000295773">
    <property type="component" value="Unassembled WGS sequence"/>
</dbReference>
<dbReference type="InterPro" id="IPR050266">
    <property type="entry name" value="AB_hydrolase_sf"/>
</dbReference>
<dbReference type="PRINTS" id="PR00111">
    <property type="entry name" value="ABHYDROLASE"/>
</dbReference>
<protein>
    <submittedName>
        <fullName evidence="2">Pimeloyl-ACP methyl ester carboxylesterase</fullName>
    </submittedName>
</protein>
<dbReference type="GeneID" id="73796464"/>
<name>A0A4R3TBN5_9FIRM</name>
<evidence type="ECO:0000259" key="1">
    <source>
        <dbReference type="Pfam" id="PF12697"/>
    </source>
</evidence>